<dbReference type="Gene3D" id="1.20.1730.10">
    <property type="entry name" value="Sodium/glucose cotransporter"/>
    <property type="match status" value="1"/>
</dbReference>
<dbReference type="AlphaFoldDB" id="A0A151I8U0"/>
<dbReference type="EMBL" id="KQ978371">
    <property type="protein sequence ID" value="KYM94580.1"/>
    <property type="molecule type" value="Genomic_DNA"/>
</dbReference>
<name>A0A151I8U0_9HYME</name>
<proteinExistence type="predicted"/>
<keyword evidence="2" id="KW-0813">Transport</keyword>
<protein>
    <submittedName>
        <fullName evidence="8">Putative sodium-dependent multivitamin transporter</fullName>
    </submittedName>
</protein>
<evidence type="ECO:0000256" key="2">
    <source>
        <dbReference type="ARBA" id="ARBA00022448"/>
    </source>
</evidence>
<keyword evidence="9" id="KW-1185">Reference proteome</keyword>
<dbReference type="STRING" id="456900.A0A151I8U0"/>
<dbReference type="Proteomes" id="UP000078542">
    <property type="component" value="Unassembled WGS sequence"/>
</dbReference>
<feature type="non-terminal residue" evidence="8">
    <location>
        <position position="1"/>
    </location>
</feature>
<evidence type="ECO:0000313" key="9">
    <source>
        <dbReference type="Proteomes" id="UP000078542"/>
    </source>
</evidence>
<keyword evidence="7" id="KW-1133">Transmembrane helix</keyword>
<keyword evidence="5" id="KW-0406">Ion transport</keyword>
<evidence type="ECO:0000256" key="7">
    <source>
        <dbReference type="SAM" id="Phobius"/>
    </source>
</evidence>
<keyword evidence="6" id="KW-0739">Sodium transport</keyword>
<keyword evidence="3" id="KW-1003">Cell membrane</keyword>
<dbReference type="InterPro" id="IPR051163">
    <property type="entry name" value="Sodium:Solute_Symporter_SSF"/>
</dbReference>
<evidence type="ECO:0000256" key="4">
    <source>
        <dbReference type="ARBA" id="ARBA00023053"/>
    </source>
</evidence>
<evidence type="ECO:0000256" key="6">
    <source>
        <dbReference type="ARBA" id="ARBA00023201"/>
    </source>
</evidence>
<gene>
    <name evidence="8" type="ORF">ALC62_14790</name>
</gene>
<dbReference type="PANTHER" id="PTHR42985">
    <property type="entry name" value="SODIUM-COUPLED MONOCARBOXYLATE TRANSPORTER"/>
    <property type="match status" value="1"/>
</dbReference>
<accession>A0A151I8U0</accession>
<keyword evidence="7" id="KW-0812">Transmembrane</keyword>
<sequence>RAMWLSVPILTFLWVAICFSGLAMYSRYHNCDPLLKKRITSPDMLMPLYVMETMSNIPGLPGLFIAGNTFVRN</sequence>
<dbReference type="InterPro" id="IPR038377">
    <property type="entry name" value="Na/Glc_symporter_sf"/>
</dbReference>
<feature type="transmembrane region" description="Helical" evidence="7">
    <location>
        <begin position="6"/>
        <end position="28"/>
    </location>
</feature>
<dbReference type="GO" id="GO:0006814">
    <property type="term" value="P:sodium ion transport"/>
    <property type="evidence" value="ECO:0007669"/>
    <property type="project" value="UniProtKB-KW"/>
</dbReference>
<evidence type="ECO:0000256" key="3">
    <source>
        <dbReference type="ARBA" id="ARBA00022475"/>
    </source>
</evidence>
<keyword evidence="4" id="KW-0915">Sodium</keyword>
<evidence type="ECO:0000256" key="5">
    <source>
        <dbReference type="ARBA" id="ARBA00023065"/>
    </source>
</evidence>
<dbReference type="GO" id="GO:0005886">
    <property type="term" value="C:plasma membrane"/>
    <property type="evidence" value="ECO:0007669"/>
    <property type="project" value="UniProtKB-SubCell"/>
</dbReference>
<reference evidence="8 9" key="1">
    <citation type="submission" date="2016-03" db="EMBL/GenBank/DDBJ databases">
        <title>Cyphomyrmex costatus WGS genome.</title>
        <authorList>
            <person name="Nygaard S."/>
            <person name="Hu H."/>
            <person name="Boomsma J."/>
            <person name="Zhang G."/>
        </authorList>
    </citation>
    <scope>NUCLEOTIDE SEQUENCE [LARGE SCALE GENOMIC DNA]</scope>
    <source>
        <strain evidence="8">MS0001</strain>
        <tissue evidence="8">Whole body</tissue>
    </source>
</reference>
<comment type="subcellular location">
    <subcellularLocation>
        <location evidence="1">Cell membrane</location>
        <topology evidence="1">Multi-pass membrane protein</topology>
    </subcellularLocation>
</comment>
<dbReference type="GO" id="GO:0015293">
    <property type="term" value="F:symporter activity"/>
    <property type="evidence" value="ECO:0007669"/>
    <property type="project" value="TreeGrafter"/>
</dbReference>
<evidence type="ECO:0000256" key="1">
    <source>
        <dbReference type="ARBA" id="ARBA00004651"/>
    </source>
</evidence>
<keyword evidence="7" id="KW-0472">Membrane</keyword>
<evidence type="ECO:0000313" key="8">
    <source>
        <dbReference type="EMBL" id="KYM94580.1"/>
    </source>
</evidence>
<dbReference type="PANTHER" id="PTHR42985:SF40">
    <property type="entry name" value="LD47995P-RELATED"/>
    <property type="match status" value="1"/>
</dbReference>
<organism evidence="8 9">
    <name type="scientific">Cyphomyrmex costatus</name>
    <dbReference type="NCBI Taxonomy" id="456900"/>
    <lineage>
        <taxon>Eukaryota</taxon>
        <taxon>Metazoa</taxon>
        <taxon>Ecdysozoa</taxon>
        <taxon>Arthropoda</taxon>
        <taxon>Hexapoda</taxon>
        <taxon>Insecta</taxon>
        <taxon>Pterygota</taxon>
        <taxon>Neoptera</taxon>
        <taxon>Endopterygota</taxon>
        <taxon>Hymenoptera</taxon>
        <taxon>Apocrita</taxon>
        <taxon>Aculeata</taxon>
        <taxon>Formicoidea</taxon>
        <taxon>Formicidae</taxon>
        <taxon>Myrmicinae</taxon>
        <taxon>Cyphomyrmex</taxon>
    </lineage>
</organism>